<evidence type="ECO:0000313" key="4">
    <source>
        <dbReference type="RefSeq" id="XP_008563797.1"/>
    </source>
</evidence>
<sequence length="363" mass="41238">SENQKLQQQLKVMTELDQENGVKLFRKLIVEEKDQLEKEEKFSKVEEKISHAAEELETCRGQAKVVEEELERSIRFYQGQMTSHEKKQHDNWLAAETAERQLRYLRKVNVSKRQKLAEKEFTFELFKKDPYALDVPNTAFGRGSRGPENTLDHQMTKERGETGCDRLTDSHGAPSGFLSLPWEQRLRMMIPPPGQSCSDPALLPPRQDRFYSTPSRPSGPAELRSFNMPSLDKVHGPKSSQMEFSRNDTKDDLCHVNVPNSSGPSETEAPGPGFVPPPFPAIRGPVFPGDMRGPFMRRDPPFPPPPRGSMYGAPRNYFLPKVFPVQPPPPFAMRSVYSLRDFPPCVPLRAGFERPPPHSESRG</sequence>
<evidence type="ECO:0000313" key="3">
    <source>
        <dbReference type="Proteomes" id="UP000694923"/>
    </source>
</evidence>
<protein>
    <submittedName>
        <fullName evidence="4">CTAGE family member 5-like</fullName>
    </submittedName>
</protein>
<keyword evidence="3" id="KW-1185">Reference proteome</keyword>
<evidence type="ECO:0000256" key="2">
    <source>
        <dbReference type="SAM" id="MobiDB-lite"/>
    </source>
</evidence>
<dbReference type="PANTHER" id="PTHR23158:SF38">
    <property type="entry name" value="MELANOMA INHIBITORY ACTIVITY PROTEIN 2"/>
    <property type="match status" value="1"/>
</dbReference>
<accession>A0ABM0Q606</accession>
<feature type="non-terminal residue" evidence="4">
    <location>
        <position position="363"/>
    </location>
</feature>
<dbReference type="PANTHER" id="PTHR23158">
    <property type="entry name" value="MELANOMA INHIBITORY ACTIVITY-RELATED"/>
    <property type="match status" value="1"/>
</dbReference>
<evidence type="ECO:0000256" key="1">
    <source>
        <dbReference type="ARBA" id="ARBA00023054"/>
    </source>
</evidence>
<dbReference type="Proteomes" id="UP000694923">
    <property type="component" value="Unplaced"/>
</dbReference>
<feature type="region of interest" description="Disordered" evidence="2">
    <location>
        <begin position="251"/>
        <end position="276"/>
    </location>
</feature>
<keyword evidence="1" id="KW-0175">Coiled coil</keyword>
<dbReference type="InterPro" id="IPR051500">
    <property type="entry name" value="cTAGE_MIA/OTOR"/>
</dbReference>
<dbReference type="GeneID" id="103584650"/>
<organism evidence="3 4">
    <name type="scientific">Galeopterus variegatus</name>
    <name type="common">Malayan flying lemur</name>
    <name type="synonym">Cynocephalus variegatus</name>
    <dbReference type="NCBI Taxonomy" id="482537"/>
    <lineage>
        <taxon>Eukaryota</taxon>
        <taxon>Metazoa</taxon>
        <taxon>Chordata</taxon>
        <taxon>Craniata</taxon>
        <taxon>Vertebrata</taxon>
        <taxon>Euteleostomi</taxon>
        <taxon>Mammalia</taxon>
        <taxon>Eutheria</taxon>
        <taxon>Euarchontoglires</taxon>
        <taxon>Dermoptera</taxon>
        <taxon>Cynocephalidae</taxon>
        <taxon>Galeopterus</taxon>
    </lineage>
</organism>
<dbReference type="RefSeq" id="XP_008563797.1">
    <property type="nucleotide sequence ID" value="XM_008565575.1"/>
</dbReference>
<proteinExistence type="predicted"/>
<name>A0ABM0Q606_GALVR</name>
<feature type="non-terminal residue" evidence="4">
    <location>
        <position position="1"/>
    </location>
</feature>
<reference evidence="4" key="1">
    <citation type="submission" date="2025-08" db="UniProtKB">
        <authorList>
            <consortium name="RefSeq"/>
        </authorList>
    </citation>
    <scope>IDENTIFICATION</scope>
</reference>
<gene>
    <name evidence="4" type="primary">LOC103584650</name>
</gene>